<evidence type="ECO:0000259" key="1">
    <source>
        <dbReference type="PROSITE" id="PS50206"/>
    </source>
</evidence>
<dbReference type="Proteomes" id="UP000051086">
    <property type="component" value="Unassembled WGS sequence"/>
</dbReference>
<dbReference type="Gene3D" id="3.40.250.10">
    <property type="entry name" value="Rhodanese-like domain"/>
    <property type="match status" value="1"/>
</dbReference>
<gene>
    <name evidence="2" type="ORF">TL5118_01344</name>
    <name evidence="3" type="ORF">TL5120_00325</name>
</gene>
<sequence length="119" mass="12987">MFMFRQPPSPYFRPEDAVHRAISGGALVVDVREPDELARTGKAKGALHIPMGRLRAAANPRDPLFNPRFSYDGTMALYCSSGGRAQNARKMLQDMGYSDVHVIGSFDDWISAGGTVVAT</sequence>
<protein>
    <submittedName>
        <fullName evidence="3">Molybdopterin biosynthesis protein MoeB</fullName>
    </submittedName>
</protein>
<dbReference type="InterPro" id="IPR036873">
    <property type="entry name" value="Rhodanese-like_dom_sf"/>
</dbReference>
<dbReference type="Proteomes" id="UP000051887">
    <property type="component" value="Unassembled WGS sequence"/>
</dbReference>
<dbReference type="PANTHER" id="PTHR44086">
    <property type="entry name" value="THIOSULFATE SULFURTRANSFERASE RDL2, MITOCHONDRIAL-RELATED"/>
    <property type="match status" value="1"/>
</dbReference>
<organism evidence="3 5">
    <name type="scientific">Thalassovita autumnalis</name>
    <dbReference type="NCBI Taxonomy" id="2072972"/>
    <lineage>
        <taxon>Bacteria</taxon>
        <taxon>Pseudomonadati</taxon>
        <taxon>Pseudomonadota</taxon>
        <taxon>Alphaproteobacteria</taxon>
        <taxon>Rhodobacterales</taxon>
        <taxon>Roseobacteraceae</taxon>
        <taxon>Thalassovita</taxon>
    </lineage>
</organism>
<reference evidence="2 4" key="1">
    <citation type="submission" date="2015-09" db="EMBL/GenBank/DDBJ databases">
        <authorList>
            <person name="Rodrigo-Torres L."/>
            <person name="Arahal D.R."/>
        </authorList>
    </citation>
    <scope>NUCLEOTIDE SEQUENCE [LARGE SCALE GENOMIC DNA]</scope>
    <source>
        <strain evidence="2 4">CECT 5118</strain>
    </source>
</reference>
<dbReference type="Pfam" id="PF00581">
    <property type="entry name" value="Rhodanese"/>
    <property type="match status" value="1"/>
</dbReference>
<feature type="domain" description="Rhodanese" evidence="1">
    <location>
        <begin position="22"/>
        <end position="118"/>
    </location>
</feature>
<dbReference type="SUPFAM" id="SSF52821">
    <property type="entry name" value="Rhodanese/Cell cycle control phosphatase"/>
    <property type="match status" value="1"/>
</dbReference>
<dbReference type="EMBL" id="CYSB01000025">
    <property type="protein sequence ID" value="CUH65525.1"/>
    <property type="molecule type" value="Genomic_DNA"/>
</dbReference>
<evidence type="ECO:0000313" key="2">
    <source>
        <dbReference type="EMBL" id="CUH65525.1"/>
    </source>
</evidence>
<dbReference type="AlphaFoldDB" id="A0A0P1FBG7"/>
<evidence type="ECO:0000313" key="3">
    <source>
        <dbReference type="EMBL" id="CUH70548.1"/>
    </source>
</evidence>
<dbReference type="InterPro" id="IPR001763">
    <property type="entry name" value="Rhodanese-like_dom"/>
</dbReference>
<evidence type="ECO:0000313" key="5">
    <source>
        <dbReference type="Proteomes" id="UP000051887"/>
    </source>
</evidence>
<dbReference type="PANTHER" id="PTHR44086:SF10">
    <property type="entry name" value="THIOSULFATE SULFURTRANSFERASE_RHODANESE-LIKE DOMAIN-CONTAINING PROTEIN 3"/>
    <property type="match status" value="1"/>
</dbReference>
<dbReference type="GO" id="GO:0004792">
    <property type="term" value="F:thiosulfate-cyanide sulfurtransferase activity"/>
    <property type="evidence" value="ECO:0007669"/>
    <property type="project" value="TreeGrafter"/>
</dbReference>
<dbReference type="PROSITE" id="PS50206">
    <property type="entry name" value="RHODANESE_3"/>
    <property type="match status" value="1"/>
</dbReference>
<proteinExistence type="predicted"/>
<name>A0A0P1FBG7_9RHOB</name>
<dbReference type="OrthoDB" id="9807812at2"/>
<evidence type="ECO:0000313" key="4">
    <source>
        <dbReference type="Proteomes" id="UP000051086"/>
    </source>
</evidence>
<dbReference type="EMBL" id="CYSC01000007">
    <property type="protein sequence ID" value="CUH70548.1"/>
    <property type="molecule type" value="Genomic_DNA"/>
</dbReference>
<keyword evidence="4" id="KW-1185">Reference proteome</keyword>
<dbReference type="SMART" id="SM00450">
    <property type="entry name" value="RHOD"/>
    <property type="match status" value="1"/>
</dbReference>
<accession>A0A0P1FBG7</accession>
<reference evidence="3 5" key="2">
    <citation type="submission" date="2015-09" db="EMBL/GenBank/DDBJ databases">
        <authorList>
            <consortium name="Swine Surveillance"/>
        </authorList>
    </citation>
    <scope>NUCLEOTIDE SEQUENCE [LARGE SCALE GENOMIC DNA]</scope>
    <source>
        <strain evidence="3 5">5120</strain>
    </source>
</reference>